<comment type="caution">
    <text evidence="1">The sequence shown here is derived from an EMBL/GenBank/DDBJ whole genome shotgun (WGS) entry which is preliminary data.</text>
</comment>
<keyword evidence="2" id="KW-1185">Reference proteome</keyword>
<evidence type="ECO:0000313" key="1">
    <source>
        <dbReference type="EMBL" id="KAF2629509.1"/>
    </source>
</evidence>
<protein>
    <submittedName>
        <fullName evidence="1">Polysaccharide lyase family 1 protein</fullName>
    </submittedName>
</protein>
<gene>
    <name evidence="1" type="ORF">BU25DRAFT_489567</name>
</gene>
<dbReference type="EMBL" id="MU006709">
    <property type="protein sequence ID" value="KAF2629509.1"/>
    <property type="molecule type" value="Genomic_DNA"/>
</dbReference>
<dbReference type="Proteomes" id="UP000799754">
    <property type="component" value="Unassembled WGS sequence"/>
</dbReference>
<organism evidence="1 2">
    <name type="scientific">Macroventuria anomochaeta</name>
    <dbReference type="NCBI Taxonomy" id="301207"/>
    <lineage>
        <taxon>Eukaryota</taxon>
        <taxon>Fungi</taxon>
        <taxon>Dikarya</taxon>
        <taxon>Ascomycota</taxon>
        <taxon>Pezizomycotina</taxon>
        <taxon>Dothideomycetes</taxon>
        <taxon>Pleosporomycetidae</taxon>
        <taxon>Pleosporales</taxon>
        <taxon>Pleosporineae</taxon>
        <taxon>Didymellaceae</taxon>
        <taxon>Macroventuria</taxon>
    </lineage>
</organism>
<name>A0ACB6S630_9PLEO</name>
<sequence length="120" mass="13110">MQAYSFTNGSRFARVGCVFIVSQNGGGSRITISENEFDGVTTTSATCNGTHYWGAMLYTNVDQLTLDHNWFHDPSGRAPKLSTDSVSGTFHAVNTYFENMKGHVFDARSGVKALTEGNVF</sequence>
<proteinExistence type="predicted"/>
<accession>A0ACB6S630</accession>
<reference evidence="1" key="1">
    <citation type="journal article" date="2020" name="Stud. Mycol.">
        <title>101 Dothideomycetes genomes: a test case for predicting lifestyles and emergence of pathogens.</title>
        <authorList>
            <person name="Haridas S."/>
            <person name="Albert R."/>
            <person name="Binder M."/>
            <person name="Bloem J."/>
            <person name="Labutti K."/>
            <person name="Salamov A."/>
            <person name="Andreopoulos B."/>
            <person name="Baker S."/>
            <person name="Barry K."/>
            <person name="Bills G."/>
            <person name="Bluhm B."/>
            <person name="Cannon C."/>
            <person name="Castanera R."/>
            <person name="Culley D."/>
            <person name="Daum C."/>
            <person name="Ezra D."/>
            <person name="Gonzalez J."/>
            <person name="Henrissat B."/>
            <person name="Kuo A."/>
            <person name="Liang C."/>
            <person name="Lipzen A."/>
            <person name="Lutzoni F."/>
            <person name="Magnuson J."/>
            <person name="Mondo S."/>
            <person name="Nolan M."/>
            <person name="Ohm R."/>
            <person name="Pangilinan J."/>
            <person name="Park H.-J."/>
            <person name="Ramirez L."/>
            <person name="Alfaro M."/>
            <person name="Sun H."/>
            <person name="Tritt A."/>
            <person name="Yoshinaga Y."/>
            <person name="Zwiers L.-H."/>
            <person name="Turgeon B."/>
            <person name="Goodwin S."/>
            <person name="Spatafora J."/>
            <person name="Crous P."/>
            <person name="Grigoriev I."/>
        </authorList>
    </citation>
    <scope>NUCLEOTIDE SEQUENCE</scope>
    <source>
        <strain evidence="1">CBS 525.71</strain>
    </source>
</reference>
<keyword evidence="1" id="KW-0456">Lyase</keyword>
<evidence type="ECO:0000313" key="2">
    <source>
        <dbReference type="Proteomes" id="UP000799754"/>
    </source>
</evidence>